<sequence>METAVLSPLAASSEKTNGNKLSRFSIDDGTTALRKASDDFYPPTNLASVLNVNYSIRDNLLRKRILNKDQWGKLSCPEGVESDFHEFKITLLFLLLHVINICSSSNPLSGWHAKPPPHDVFFDANQNVLFSDMTSTSVDGQTLWQNVSSTLHALGLDQAEIDRLTTEHGGEQYYIDALIEWADSKKKIKTQLKDIHQTQLELRKVLQDSNSKLEVLLSNAPRKTQDVADEAVKMEPKGHQEMTVAHQKSMSCLEGLSHQEMTAAYQKSTSCLEGLSHQEMTVAHQKSMSCLEGLSEQEMTAAHQKRIMSCLVGLTHQEMTVAHQKSMSCLEGLSHQEMTAAHQKSMSLLEGLVIKSQSKTEQEIHEIRESVQQVKHETTPVEFFGVPLNDQELLDADPRYVLGACKRFISPGTYDEHFTHLTSGYRTPKQVLRSLLKVLAGLDSKDQDECLEAILHALREASEVGFSHVIERLQKGRQMVSLPLTEKREVIPKVSERVGSSWKSLARDFKFEDEIINSLAGEERGDIERCYIVLRRWCKHNGRNATVRKLMIALTKMGKAEVNNDIMRCLNLVKPYVVDTSVTNAIQTKMLRSKL</sequence>
<evidence type="ECO:0000259" key="1">
    <source>
        <dbReference type="PROSITE" id="PS50017"/>
    </source>
</evidence>
<comment type="caution">
    <text evidence="2">The sequence shown here is derived from an EMBL/GenBank/DDBJ whole genome shotgun (WGS) entry which is preliminary data.</text>
</comment>
<gene>
    <name evidence="2" type="ORF">PLOB_00029183</name>
</gene>
<dbReference type="Proteomes" id="UP001159405">
    <property type="component" value="Unassembled WGS sequence"/>
</dbReference>
<dbReference type="SMART" id="SM00005">
    <property type="entry name" value="DEATH"/>
    <property type="match status" value="1"/>
</dbReference>
<organism evidence="2 3">
    <name type="scientific">Porites lobata</name>
    <dbReference type="NCBI Taxonomy" id="104759"/>
    <lineage>
        <taxon>Eukaryota</taxon>
        <taxon>Metazoa</taxon>
        <taxon>Cnidaria</taxon>
        <taxon>Anthozoa</taxon>
        <taxon>Hexacorallia</taxon>
        <taxon>Scleractinia</taxon>
        <taxon>Fungiina</taxon>
        <taxon>Poritidae</taxon>
        <taxon>Porites</taxon>
    </lineage>
</organism>
<dbReference type="PANTHER" id="PTHR15077">
    <property type="entry name" value="FAS-ASSOCIATING DEATH DOMAIN-CONTAINING PROTEIN FADD"/>
    <property type="match status" value="1"/>
</dbReference>
<dbReference type="InterPro" id="IPR000488">
    <property type="entry name" value="Death_dom"/>
</dbReference>
<dbReference type="CDD" id="cd01670">
    <property type="entry name" value="Death"/>
    <property type="match status" value="1"/>
</dbReference>
<accession>A0ABN8RX15</accession>
<proteinExistence type="predicted"/>
<protein>
    <recommendedName>
        <fullName evidence="1">Death domain-containing protein</fullName>
    </recommendedName>
</protein>
<evidence type="ECO:0000313" key="3">
    <source>
        <dbReference type="Proteomes" id="UP001159405"/>
    </source>
</evidence>
<keyword evidence="3" id="KW-1185">Reference proteome</keyword>
<name>A0ABN8RX15_9CNID</name>
<evidence type="ECO:0000313" key="2">
    <source>
        <dbReference type="EMBL" id="CAH3183838.1"/>
    </source>
</evidence>
<feature type="domain" description="Death" evidence="1">
    <location>
        <begin position="487"/>
        <end position="570"/>
    </location>
</feature>
<dbReference type="InterPro" id="IPR016729">
    <property type="entry name" value="FADD"/>
</dbReference>
<dbReference type="Pfam" id="PF18738">
    <property type="entry name" value="HEPN_DZIP3"/>
    <property type="match status" value="1"/>
</dbReference>
<dbReference type="EMBL" id="CALNXK010000366">
    <property type="protein sequence ID" value="CAH3183838.1"/>
    <property type="molecule type" value="Genomic_DNA"/>
</dbReference>
<dbReference type="SUPFAM" id="SSF47986">
    <property type="entry name" value="DEATH domain"/>
    <property type="match status" value="1"/>
</dbReference>
<dbReference type="Gene3D" id="1.10.533.10">
    <property type="entry name" value="Death Domain, Fas"/>
    <property type="match status" value="1"/>
</dbReference>
<dbReference type="InterPro" id="IPR041249">
    <property type="entry name" value="HEPN_DZIP3"/>
</dbReference>
<reference evidence="2 3" key="1">
    <citation type="submission" date="2022-05" db="EMBL/GenBank/DDBJ databases">
        <authorList>
            <consortium name="Genoscope - CEA"/>
            <person name="William W."/>
        </authorList>
    </citation>
    <scope>NUCLEOTIDE SEQUENCE [LARGE SCALE GENOMIC DNA]</scope>
</reference>
<dbReference type="InterPro" id="IPR011029">
    <property type="entry name" value="DEATH-like_dom_sf"/>
</dbReference>
<dbReference type="PROSITE" id="PS50017">
    <property type="entry name" value="DEATH_DOMAIN"/>
    <property type="match status" value="1"/>
</dbReference>
<dbReference type="Pfam" id="PF00531">
    <property type="entry name" value="Death"/>
    <property type="match status" value="1"/>
</dbReference>